<protein>
    <submittedName>
        <fullName evidence="2">16470_t:CDS:1</fullName>
    </submittedName>
</protein>
<proteinExistence type="predicted"/>
<name>A0A9N9JWM4_9GLOM</name>
<evidence type="ECO:0000313" key="3">
    <source>
        <dbReference type="Proteomes" id="UP000789759"/>
    </source>
</evidence>
<feature type="domain" description="CRC" evidence="1">
    <location>
        <begin position="1"/>
        <end position="87"/>
    </location>
</feature>
<dbReference type="InterPro" id="IPR005172">
    <property type="entry name" value="CRC"/>
</dbReference>
<gene>
    <name evidence="2" type="ORF">CPELLU_LOCUS17706</name>
</gene>
<feature type="non-terminal residue" evidence="2">
    <location>
        <position position="87"/>
    </location>
</feature>
<organism evidence="2 3">
    <name type="scientific">Cetraspora pellucida</name>
    <dbReference type="NCBI Taxonomy" id="1433469"/>
    <lineage>
        <taxon>Eukaryota</taxon>
        <taxon>Fungi</taxon>
        <taxon>Fungi incertae sedis</taxon>
        <taxon>Mucoromycota</taxon>
        <taxon>Glomeromycotina</taxon>
        <taxon>Glomeromycetes</taxon>
        <taxon>Diversisporales</taxon>
        <taxon>Gigasporaceae</taxon>
        <taxon>Cetraspora</taxon>
    </lineage>
</organism>
<dbReference type="AlphaFoldDB" id="A0A9N9JWM4"/>
<evidence type="ECO:0000313" key="2">
    <source>
        <dbReference type="EMBL" id="CAG8800868.1"/>
    </source>
</evidence>
<reference evidence="2" key="1">
    <citation type="submission" date="2021-06" db="EMBL/GenBank/DDBJ databases">
        <authorList>
            <person name="Kallberg Y."/>
            <person name="Tangrot J."/>
            <person name="Rosling A."/>
        </authorList>
    </citation>
    <scope>NUCLEOTIDE SEQUENCE</scope>
    <source>
        <strain evidence="2">FL966</strain>
    </source>
</reference>
<evidence type="ECO:0000259" key="1">
    <source>
        <dbReference type="PROSITE" id="PS51634"/>
    </source>
</evidence>
<keyword evidence="3" id="KW-1185">Reference proteome</keyword>
<sequence length="87" mass="10031">SIKQNNTFTTQSSSSRQINYEFNESSNNLSDDDLNFNFSMQKIKLKKTHNCHCQKTSCETQTCSCCKHNLKCSRRCSCFLCGQCKNK</sequence>
<dbReference type="Proteomes" id="UP000789759">
    <property type="component" value="Unassembled WGS sequence"/>
</dbReference>
<comment type="caution">
    <text evidence="2">The sequence shown here is derived from an EMBL/GenBank/DDBJ whole genome shotgun (WGS) entry which is preliminary data.</text>
</comment>
<accession>A0A9N9JWM4</accession>
<dbReference type="EMBL" id="CAJVQA010031178">
    <property type="protein sequence ID" value="CAG8800868.1"/>
    <property type="molecule type" value="Genomic_DNA"/>
</dbReference>
<dbReference type="PROSITE" id="PS51634">
    <property type="entry name" value="CRC"/>
    <property type="match status" value="1"/>
</dbReference>